<feature type="domain" description="Aldos-2-ulose dehydratase beta-propeller" evidence="2">
    <location>
        <begin position="48"/>
        <end position="224"/>
    </location>
</feature>
<accession>A0A814TWZ7</accession>
<organism evidence="3 4">
    <name type="scientific">Rotaria magnacalcarata</name>
    <dbReference type="NCBI Taxonomy" id="392030"/>
    <lineage>
        <taxon>Eukaryota</taxon>
        <taxon>Metazoa</taxon>
        <taxon>Spiralia</taxon>
        <taxon>Gnathifera</taxon>
        <taxon>Rotifera</taxon>
        <taxon>Eurotatoria</taxon>
        <taxon>Bdelloidea</taxon>
        <taxon>Philodinida</taxon>
        <taxon>Philodinidae</taxon>
        <taxon>Rotaria</taxon>
    </lineage>
</organism>
<dbReference type="Gene3D" id="2.60.120.990">
    <property type="match status" value="1"/>
</dbReference>
<protein>
    <submittedName>
        <fullName evidence="3">Uncharacterized protein</fullName>
    </submittedName>
</protein>
<comment type="caution">
    <text evidence="3">The sequence shown here is derived from an EMBL/GenBank/DDBJ whole genome shotgun (WGS) entry which is preliminary data.</text>
</comment>
<evidence type="ECO:0000313" key="3">
    <source>
        <dbReference type="EMBL" id="CAF1167387.1"/>
    </source>
</evidence>
<dbReference type="Pfam" id="PF18637">
    <property type="entry name" value="AUDH_Cupin"/>
    <property type="match status" value="1"/>
</dbReference>
<dbReference type="AlphaFoldDB" id="A0A814TWZ7"/>
<dbReference type="InterPro" id="IPR040887">
    <property type="entry name" value="AUDH_Cupin"/>
</dbReference>
<dbReference type="InterPro" id="IPR054583">
    <property type="entry name" value="Beta-prop_AUDH"/>
</dbReference>
<evidence type="ECO:0000313" key="4">
    <source>
        <dbReference type="Proteomes" id="UP000663855"/>
    </source>
</evidence>
<dbReference type="InterPro" id="IPR028994">
    <property type="entry name" value="Integrin_alpha_N"/>
</dbReference>
<dbReference type="Gene3D" id="2.130.10.130">
    <property type="entry name" value="Integrin alpha, N-terminal"/>
    <property type="match status" value="1"/>
</dbReference>
<feature type="domain" description="Aldos-2-ulose dehydratase/isomerase (AUDH) Cupin" evidence="1">
    <location>
        <begin position="358"/>
        <end position="703"/>
    </location>
</feature>
<evidence type="ECO:0000259" key="1">
    <source>
        <dbReference type="Pfam" id="PF18637"/>
    </source>
</evidence>
<proteinExistence type="predicted"/>
<dbReference type="SUPFAM" id="SSF69318">
    <property type="entry name" value="Integrin alpha N-terminal domain"/>
    <property type="match status" value="1"/>
</dbReference>
<reference evidence="3" key="1">
    <citation type="submission" date="2021-02" db="EMBL/GenBank/DDBJ databases">
        <authorList>
            <person name="Nowell W R."/>
        </authorList>
    </citation>
    <scope>NUCLEOTIDE SEQUENCE</scope>
</reference>
<dbReference type="Pfam" id="PF22301">
    <property type="entry name" value="AUDH_beta_propeller"/>
    <property type="match status" value="1"/>
</dbReference>
<dbReference type="EMBL" id="CAJNOV010004248">
    <property type="protein sequence ID" value="CAF1167387.1"/>
    <property type="molecule type" value="Genomic_DNA"/>
</dbReference>
<evidence type="ECO:0000259" key="2">
    <source>
        <dbReference type="Pfam" id="PF22301"/>
    </source>
</evidence>
<gene>
    <name evidence="3" type="ORF">CJN711_LOCUS10323</name>
</gene>
<sequence length="711" mass="80699">MGKIEPTHIQKLITPNCMSQADISGDGFNDIIICFDYGNTILDFNPDGGHIVWLENPGKNISTVPWKQHYVGKSATMHRLKIGHFTQTKRLEIIGLPIVNGPFDVPVPVLLFRQPDDVLTAKAWDCETVDEDFFHIIHEAKMFKVNSLNQLLIASREGLSWLYYNENSAKWIIVKIGAGEEKEKQQTNYYGSGNVDIGKVGSDNFAYIVAIEPFHGSVVSVYTKTTNNSLTQIQWQRHILDEYGYPNENGEGTGHHVVCADFDKDGDDEFLVALRGPSPNEGIFYYKPLDLSRGLFVKWKINDESAARIAIADFDNDSFIDFATIGYHVPGYYLAKNPSINIFYNRFVSRTLQVKNELQVTKQNDELLFTIPRLSKVLQYHVLPFLTIGGITLSLEVIPPYSSRQVGKNIYIKVLLGIISWTDSSNQLRQSVNHSRTFLCEPKSVCSLEIHSDNNRVKTGNEGAILIVLQMAENMHDVPRFKNIRKVLIENSLPESSPEEARKLDFKFVKVDELEWGKEKFKGLEFYNMRGFDIKFADNNERLCYIQFWAAGKGTNAGVHNHNTDRFCEVHTCIVNGNGNSGMHYLRGSEESYDPLTTSDTEFVKQVIPSLHEHGPLWDINARKEPVLRQDGTVVYPWHKWQSGGDKLSESLCNEIPPARCLTMGDSRTEATTKSLLGTIPKRHRRSFALNQSFDIWIAFEFDIGMSKLPQ</sequence>
<dbReference type="Proteomes" id="UP000663855">
    <property type="component" value="Unassembled WGS sequence"/>
</dbReference>
<name>A0A814TWZ7_9BILA</name>